<dbReference type="AlphaFoldDB" id="A0A1C4FF31"/>
<protein>
    <recommendedName>
        <fullName evidence="3">Nucleoside permease</fullName>
    </recommendedName>
</protein>
<reference evidence="1 2" key="1">
    <citation type="submission" date="2016-08" db="EMBL/GenBank/DDBJ databases">
        <authorList>
            <person name="Seilhamer J.J."/>
        </authorList>
    </citation>
    <scope>NUCLEOTIDE SEQUENCE [LARGE SCALE GENOMIC DNA]</scope>
    <source>
        <strain evidence="1 2">IEBC_T61001</strain>
    </source>
</reference>
<dbReference type="EMBL" id="FMBI01000037">
    <property type="protein sequence ID" value="SCC54629.1"/>
    <property type="molecule type" value="Genomic_DNA"/>
</dbReference>
<sequence>MTLDRWLTDEEYAMAAAKGINRKLLNYRVYQAEWDLGTALTAPPRTVRHSPEGEYAKWTKLAVENGICKGTFYSRVKSGWGCQEAATTPTKKNKGLGKIWLEIAKPNGIGYQTFMTRINTRKWDIEKAATTPITKTGRNCSVKVKEEA</sequence>
<dbReference type="Proteomes" id="UP000195991">
    <property type="component" value="Unassembled WGS sequence"/>
</dbReference>
<accession>A0A1C4FF31</accession>
<organism evidence="1 2">
    <name type="scientific">Bacillus thuringiensis</name>
    <dbReference type="NCBI Taxonomy" id="1428"/>
    <lineage>
        <taxon>Bacteria</taxon>
        <taxon>Bacillati</taxon>
        <taxon>Bacillota</taxon>
        <taxon>Bacilli</taxon>
        <taxon>Bacillales</taxon>
        <taxon>Bacillaceae</taxon>
        <taxon>Bacillus</taxon>
        <taxon>Bacillus cereus group</taxon>
    </lineage>
</organism>
<evidence type="ECO:0008006" key="3">
    <source>
        <dbReference type="Google" id="ProtNLM"/>
    </source>
</evidence>
<evidence type="ECO:0000313" key="2">
    <source>
        <dbReference type="Proteomes" id="UP000195991"/>
    </source>
</evidence>
<name>A0A1C4FF31_BACTU</name>
<evidence type="ECO:0000313" key="1">
    <source>
        <dbReference type="EMBL" id="SCC54629.1"/>
    </source>
</evidence>
<gene>
    <name evidence="1" type="ORF">BTT61001_04270</name>
</gene>
<proteinExistence type="predicted"/>
<dbReference type="RefSeq" id="WP_088008911.1">
    <property type="nucleotide sequence ID" value="NZ_FMBI01000037.1"/>
</dbReference>